<dbReference type="KEGG" id="soe:110791394"/>
<dbReference type="Proteomes" id="UP000813463">
    <property type="component" value="Chromosome 3"/>
</dbReference>
<dbReference type="InterPro" id="IPR005162">
    <property type="entry name" value="Retrotrans_gag_dom"/>
</dbReference>
<evidence type="ECO:0000313" key="3">
    <source>
        <dbReference type="RefSeq" id="XP_021851828.2"/>
    </source>
</evidence>
<feature type="domain" description="Retrotransposon gag" evidence="1">
    <location>
        <begin position="81"/>
        <end position="173"/>
    </location>
</feature>
<evidence type="ECO:0000259" key="1">
    <source>
        <dbReference type="Pfam" id="PF03732"/>
    </source>
</evidence>
<reference evidence="2" key="1">
    <citation type="journal article" date="2021" name="Nat. Commun.">
        <title>Genomic analyses provide insights into spinach domestication and the genetic basis of agronomic traits.</title>
        <authorList>
            <person name="Cai X."/>
            <person name="Sun X."/>
            <person name="Xu C."/>
            <person name="Sun H."/>
            <person name="Wang X."/>
            <person name="Ge C."/>
            <person name="Zhang Z."/>
            <person name="Wang Q."/>
            <person name="Fei Z."/>
            <person name="Jiao C."/>
            <person name="Wang Q."/>
        </authorList>
    </citation>
    <scope>NUCLEOTIDE SEQUENCE [LARGE SCALE GENOMIC DNA]</scope>
    <source>
        <strain evidence="2">cv. Varoflay</strain>
    </source>
</reference>
<protein>
    <recommendedName>
        <fullName evidence="1">Retrotransposon gag domain-containing protein</fullName>
    </recommendedName>
</protein>
<organism evidence="2 3">
    <name type="scientific">Spinacia oleracea</name>
    <name type="common">Spinach</name>
    <dbReference type="NCBI Taxonomy" id="3562"/>
    <lineage>
        <taxon>Eukaryota</taxon>
        <taxon>Viridiplantae</taxon>
        <taxon>Streptophyta</taxon>
        <taxon>Embryophyta</taxon>
        <taxon>Tracheophyta</taxon>
        <taxon>Spermatophyta</taxon>
        <taxon>Magnoliopsida</taxon>
        <taxon>eudicotyledons</taxon>
        <taxon>Gunneridae</taxon>
        <taxon>Pentapetalae</taxon>
        <taxon>Caryophyllales</taxon>
        <taxon>Chenopodiaceae</taxon>
        <taxon>Chenopodioideae</taxon>
        <taxon>Anserineae</taxon>
        <taxon>Spinacia</taxon>
    </lineage>
</organism>
<dbReference type="AlphaFoldDB" id="A0A9R0JZ25"/>
<reference evidence="3" key="2">
    <citation type="submission" date="2025-08" db="UniProtKB">
        <authorList>
            <consortium name="RefSeq"/>
        </authorList>
    </citation>
    <scope>IDENTIFICATION</scope>
    <source>
        <tissue evidence="3">Leaf</tissue>
    </source>
</reference>
<proteinExistence type="predicted"/>
<dbReference type="RefSeq" id="XP_021851828.2">
    <property type="nucleotide sequence ID" value="XM_021996136.2"/>
</dbReference>
<name>A0A9R0JZ25_SPIOL</name>
<keyword evidence="2" id="KW-1185">Reference proteome</keyword>
<gene>
    <name evidence="3" type="primary">LOC110791394</name>
</gene>
<dbReference type="GeneID" id="110791394"/>
<accession>A0A9R0JZ25</accession>
<dbReference type="Pfam" id="PF03732">
    <property type="entry name" value="Retrotrans_gag"/>
    <property type="match status" value="1"/>
</dbReference>
<evidence type="ECO:0000313" key="2">
    <source>
        <dbReference type="Proteomes" id="UP000813463"/>
    </source>
</evidence>
<sequence>MATNNSDLVVAIRLLAEKLTHERTKRPDSAGDMFERLPKVKPPYFKGQADPTVLENWIREFEKLFGAVNCPENTRVGQDVLYLKDEADLWWKENGAILSAAEGFNWDSFVTALRGKFYPSFMRKQKAQDFINLRMGSRTISEYYRKFIALSRFAPEVVATEELKSQRFQQGLADEIQLGLGGETFSTLDIVYGRAAHIVGLHMDGNVVMGEKRKEFNSHGGN</sequence>